<feature type="domain" description="Polycystin cation channel PKD1/PKD2" evidence="9">
    <location>
        <begin position="135"/>
        <end position="352"/>
    </location>
</feature>
<keyword evidence="6" id="KW-0325">Glycoprotein</keyword>
<feature type="transmembrane region" description="Helical" evidence="8">
    <location>
        <begin position="287"/>
        <end position="306"/>
    </location>
</feature>
<keyword evidence="5 8" id="KW-0472">Membrane</keyword>
<keyword evidence="4 8" id="KW-1133">Transmembrane helix</keyword>
<dbReference type="Pfam" id="PF20519">
    <property type="entry name" value="Polycystin_dom"/>
    <property type="match status" value="1"/>
</dbReference>
<dbReference type="InterPro" id="IPR051223">
    <property type="entry name" value="Polycystin"/>
</dbReference>
<evidence type="ECO:0000256" key="2">
    <source>
        <dbReference type="ARBA" id="ARBA00007200"/>
    </source>
</evidence>
<dbReference type="STRING" id="37360.A0A0G4IIM9"/>
<dbReference type="InterPro" id="IPR003915">
    <property type="entry name" value="PKD_2"/>
</dbReference>
<evidence type="ECO:0000313" key="11">
    <source>
        <dbReference type="EMBL" id="CEO95046.1"/>
    </source>
</evidence>
<evidence type="ECO:0000256" key="4">
    <source>
        <dbReference type="ARBA" id="ARBA00022989"/>
    </source>
</evidence>
<dbReference type="InterPro" id="IPR046791">
    <property type="entry name" value="Polycystin_dom"/>
</dbReference>
<dbReference type="AlphaFoldDB" id="A0A0G4IIM9"/>
<dbReference type="Gene3D" id="1.10.287.70">
    <property type="match status" value="1"/>
</dbReference>
<keyword evidence="12" id="KW-1185">Reference proteome</keyword>
<accession>A0A0G4IIM9</accession>
<dbReference type="OrthoDB" id="444119at2759"/>
<name>A0A0G4IIM9_PLABS</name>
<evidence type="ECO:0000256" key="7">
    <source>
        <dbReference type="SAM" id="MobiDB-lite"/>
    </source>
</evidence>
<evidence type="ECO:0000256" key="8">
    <source>
        <dbReference type="SAM" id="Phobius"/>
    </source>
</evidence>
<comment type="subcellular location">
    <subcellularLocation>
        <location evidence="1">Membrane</location>
        <topology evidence="1">Multi-pass membrane protein</topology>
    </subcellularLocation>
</comment>
<dbReference type="GO" id="GO:0016020">
    <property type="term" value="C:membrane"/>
    <property type="evidence" value="ECO:0007669"/>
    <property type="project" value="UniProtKB-SubCell"/>
</dbReference>
<feature type="transmembrane region" description="Helical" evidence="8">
    <location>
        <begin position="176"/>
        <end position="194"/>
    </location>
</feature>
<evidence type="ECO:0000313" key="12">
    <source>
        <dbReference type="Proteomes" id="UP000039324"/>
    </source>
</evidence>
<feature type="transmembrane region" description="Helical" evidence="8">
    <location>
        <begin position="261"/>
        <end position="281"/>
    </location>
</feature>
<gene>
    <name evidence="11" type="ORF">PBRA_003860</name>
</gene>
<comment type="similarity">
    <text evidence="2">Belongs to the polycystin family.</text>
</comment>
<keyword evidence="3 8" id="KW-0812">Transmembrane</keyword>
<reference evidence="11 12" key="1">
    <citation type="submission" date="2015-02" db="EMBL/GenBank/DDBJ databases">
        <authorList>
            <person name="Chooi Y.-H."/>
        </authorList>
    </citation>
    <scope>NUCLEOTIDE SEQUENCE [LARGE SCALE GENOMIC DNA]</scope>
    <source>
        <strain evidence="11">E3</strain>
    </source>
</reference>
<feature type="compositionally biased region" description="Basic residues" evidence="7">
    <location>
        <begin position="376"/>
        <end position="395"/>
    </location>
</feature>
<evidence type="ECO:0000256" key="5">
    <source>
        <dbReference type="ARBA" id="ARBA00023136"/>
    </source>
</evidence>
<feature type="transmembrane region" description="Helical" evidence="8">
    <location>
        <begin position="318"/>
        <end position="345"/>
    </location>
</feature>
<evidence type="ECO:0000256" key="1">
    <source>
        <dbReference type="ARBA" id="ARBA00004141"/>
    </source>
</evidence>
<organism evidence="11 12">
    <name type="scientific">Plasmodiophora brassicae</name>
    <name type="common">Clubroot disease agent</name>
    <dbReference type="NCBI Taxonomy" id="37360"/>
    <lineage>
        <taxon>Eukaryota</taxon>
        <taxon>Sar</taxon>
        <taxon>Rhizaria</taxon>
        <taxon>Endomyxa</taxon>
        <taxon>Phytomyxea</taxon>
        <taxon>Plasmodiophorida</taxon>
        <taxon>Plasmodiophoridae</taxon>
        <taxon>Plasmodiophora</taxon>
    </lineage>
</organism>
<feature type="region of interest" description="Disordered" evidence="7">
    <location>
        <begin position="356"/>
        <end position="439"/>
    </location>
</feature>
<feature type="transmembrane region" description="Helical" evidence="8">
    <location>
        <begin position="89"/>
        <end position="106"/>
    </location>
</feature>
<evidence type="ECO:0000256" key="3">
    <source>
        <dbReference type="ARBA" id="ARBA00022692"/>
    </source>
</evidence>
<dbReference type="Pfam" id="PF08016">
    <property type="entry name" value="PKD_channel"/>
    <property type="match status" value="1"/>
</dbReference>
<dbReference type="GO" id="GO:0005509">
    <property type="term" value="F:calcium ion binding"/>
    <property type="evidence" value="ECO:0007669"/>
    <property type="project" value="InterPro"/>
</dbReference>
<dbReference type="PANTHER" id="PTHR10877">
    <property type="entry name" value="POLYCYSTIN FAMILY MEMBER"/>
    <property type="match status" value="1"/>
</dbReference>
<dbReference type="Proteomes" id="UP000039324">
    <property type="component" value="Unassembled WGS sequence"/>
</dbReference>
<evidence type="ECO:0000259" key="9">
    <source>
        <dbReference type="Pfam" id="PF08016"/>
    </source>
</evidence>
<dbReference type="EMBL" id="CDSF01000002">
    <property type="protein sequence ID" value="CEO95046.1"/>
    <property type="molecule type" value="Genomic_DNA"/>
</dbReference>
<protein>
    <submittedName>
        <fullName evidence="11">Uncharacterized protein</fullName>
    </submittedName>
</protein>
<proteinExistence type="inferred from homology"/>
<evidence type="ECO:0000259" key="10">
    <source>
        <dbReference type="Pfam" id="PF20519"/>
    </source>
</evidence>
<dbReference type="PANTHER" id="PTHR10877:SF183">
    <property type="entry name" value="AT14535P-RELATED"/>
    <property type="match status" value="1"/>
</dbReference>
<feature type="domain" description="Polycystin" evidence="10">
    <location>
        <begin position="52"/>
        <end position="123"/>
    </location>
</feature>
<dbReference type="PRINTS" id="PR01433">
    <property type="entry name" value="POLYCYSTIN2"/>
</dbReference>
<evidence type="ECO:0000256" key="6">
    <source>
        <dbReference type="ARBA" id="ARBA00023180"/>
    </source>
</evidence>
<dbReference type="InterPro" id="IPR013122">
    <property type="entry name" value="PKD1_2_channel"/>
</dbReference>
<feature type="transmembrane region" description="Helical" evidence="8">
    <location>
        <begin position="214"/>
        <end position="240"/>
    </location>
</feature>
<feature type="transmembrane region" description="Helical" evidence="8">
    <location>
        <begin position="135"/>
        <end position="156"/>
    </location>
</feature>
<sequence length="439" mass="47662">MPTSLDSSTVSMLPFGASPDPGVRDAFLYRTMSFQGDINRNLLTPETPPLPGGYAVLLTNNATATRGTLAALRDATWIDMQTQSVRLRFALYNPTVNLLCAVALTIDTPADGSIRPHAEFRVVQPILYGGTPGDTAIACVEVAFLIALAYMAWVALQDARMLRWRVWRSTWVLVDIANIALFLGALAGRVIQVVCADELSRRLATDPYVDWQRYAYTVHVMHNVLGVNVLLTWSKSLVFIQRLSPSMRVLEQTVRGARLNLAALAVMAFIILAGFTQTFWMAFSTDIGEFATISASFLSLFSASVSRMEFSDDVRMENWLLGPVLLAVFAFLLALVVVNMFLAVVHGSYESVHQSMKAPNGVTSGTGTKPASAANRSRHSIKVNGSKSRRSRRMSPRAGVESLHLPAPGAQRLSLGDQAPTPALSDGHAGVLPGQIPSD</sequence>